<evidence type="ECO:0008006" key="4">
    <source>
        <dbReference type="Google" id="ProtNLM"/>
    </source>
</evidence>
<keyword evidence="1" id="KW-0732">Signal</keyword>
<evidence type="ECO:0000313" key="3">
    <source>
        <dbReference type="Proteomes" id="UP000024635"/>
    </source>
</evidence>
<dbReference type="EMBL" id="JARK01001347">
    <property type="protein sequence ID" value="EYC25517.1"/>
    <property type="molecule type" value="Genomic_DNA"/>
</dbReference>
<dbReference type="Proteomes" id="UP000024635">
    <property type="component" value="Unassembled WGS sequence"/>
</dbReference>
<name>A0A016VER8_9BILA</name>
<evidence type="ECO:0000313" key="2">
    <source>
        <dbReference type="EMBL" id="EYC25517.1"/>
    </source>
</evidence>
<keyword evidence="3" id="KW-1185">Reference proteome</keyword>
<comment type="caution">
    <text evidence="2">The sequence shown here is derived from an EMBL/GenBank/DDBJ whole genome shotgun (WGS) entry which is preliminary data.</text>
</comment>
<evidence type="ECO:0000256" key="1">
    <source>
        <dbReference type="SAM" id="SignalP"/>
    </source>
</evidence>
<proteinExistence type="predicted"/>
<gene>
    <name evidence="2" type="primary">Acey_s0011.g1247</name>
    <name evidence="2" type="ORF">Y032_0011g1247</name>
</gene>
<dbReference type="AlphaFoldDB" id="A0A016VER8"/>
<protein>
    <recommendedName>
        <fullName evidence="4">Secreted protein</fullName>
    </recommendedName>
</protein>
<feature type="signal peptide" evidence="1">
    <location>
        <begin position="1"/>
        <end position="24"/>
    </location>
</feature>
<organism evidence="2 3">
    <name type="scientific">Ancylostoma ceylanicum</name>
    <dbReference type="NCBI Taxonomy" id="53326"/>
    <lineage>
        <taxon>Eukaryota</taxon>
        <taxon>Metazoa</taxon>
        <taxon>Ecdysozoa</taxon>
        <taxon>Nematoda</taxon>
        <taxon>Chromadorea</taxon>
        <taxon>Rhabditida</taxon>
        <taxon>Rhabditina</taxon>
        <taxon>Rhabditomorpha</taxon>
        <taxon>Strongyloidea</taxon>
        <taxon>Ancylostomatidae</taxon>
        <taxon>Ancylostomatinae</taxon>
        <taxon>Ancylostoma</taxon>
    </lineage>
</organism>
<feature type="chain" id="PRO_5001493430" description="Secreted protein" evidence="1">
    <location>
        <begin position="25"/>
        <end position="69"/>
    </location>
</feature>
<reference evidence="3" key="1">
    <citation type="journal article" date="2015" name="Nat. Genet.">
        <title>The genome and transcriptome of the zoonotic hookworm Ancylostoma ceylanicum identify infection-specific gene families.</title>
        <authorList>
            <person name="Schwarz E.M."/>
            <person name="Hu Y."/>
            <person name="Antoshechkin I."/>
            <person name="Miller M.M."/>
            <person name="Sternberg P.W."/>
            <person name="Aroian R.V."/>
        </authorList>
    </citation>
    <scope>NUCLEOTIDE SEQUENCE</scope>
    <source>
        <strain evidence="3">HY135</strain>
    </source>
</reference>
<accession>A0A016VER8</accession>
<sequence>MSFTGVILLRIFYSVEILITLTLAARLPAEDASLATNCIRHPAIKDDDETTIASMAVCHRLRVLERKRV</sequence>